<keyword evidence="5" id="KW-0547">Nucleotide-binding</keyword>
<comment type="subcellular location">
    <subcellularLocation>
        <location evidence="1">Cytoplasm</location>
        <location evidence="1">Cytoplasmic ribonucleoprotein granule</location>
    </subcellularLocation>
</comment>
<keyword evidence="6 18" id="KW-0378">Hydrolase</keyword>
<dbReference type="PANTHER" id="PTHR45418:SF1">
    <property type="entry name" value="CANCER_TESTIS ANTIGEN 55"/>
    <property type="match status" value="1"/>
</dbReference>
<keyword evidence="7 18" id="KW-0347">Helicase</keyword>
<name>A0A8B6EYW6_MYTGA</name>
<dbReference type="FunFam" id="3.40.50.300:FF:000608">
    <property type="entry name" value="Mov10 RISC complex RNA helicase"/>
    <property type="match status" value="1"/>
</dbReference>
<evidence type="ECO:0000256" key="8">
    <source>
        <dbReference type="ARBA" id="ARBA00022840"/>
    </source>
</evidence>
<reference evidence="18" key="1">
    <citation type="submission" date="2018-11" db="EMBL/GenBank/DDBJ databases">
        <authorList>
            <person name="Alioto T."/>
            <person name="Alioto T."/>
        </authorList>
    </citation>
    <scope>NUCLEOTIDE SEQUENCE</scope>
</reference>
<evidence type="ECO:0000256" key="5">
    <source>
        <dbReference type="ARBA" id="ARBA00022741"/>
    </source>
</evidence>
<dbReference type="GO" id="GO:0005524">
    <property type="term" value="F:ATP binding"/>
    <property type="evidence" value="ECO:0007669"/>
    <property type="project" value="UniProtKB-KW"/>
</dbReference>
<dbReference type="InterPro" id="IPR041677">
    <property type="entry name" value="DNA2/NAM7_AAA_11"/>
</dbReference>
<feature type="compositionally biased region" description="Acidic residues" evidence="12">
    <location>
        <begin position="16"/>
        <end position="27"/>
    </location>
</feature>
<feature type="region of interest" description="Disordered" evidence="12">
    <location>
        <begin position="16"/>
        <end position="40"/>
    </location>
</feature>
<evidence type="ECO:0000256" key="1">
    <source>
        <dbReference type="ARBA" id="ARBA00004331"/>
    </source>
</evidence>
<comment type="caution">
    <text evidence="18">The sequence shown here is derived from an EMBL/GenBank/DDBJ whole genome shotgun (WGS) entry which is preliminary data.</text>
</comment>
<dbReference type="SUPFAM" id="SSF52540">
    <property type="entry name" value="P-loop containing nucleoside triphosphate hydrolases"/>
    <property type="match status" value="1"/>
</dbReference>
<dbReference type="GO" id="GO:0003724">
    <property type="term" value="F:RNA helicase activity"/>
    <property type="evidence" value="ECO:0007669"/>
    <property type="project" value="UniProtKB-EC"/>
</dbReference>
<dbReference type="GO" id="GO:0031047">
    <property type="term" value="P:regulatory ncRNA-mediated gene silencing"/>
    <property type="evidence" value="ECO:0007669"/>
    <property type="project" value="UniProtKB-KW"/>
</dbReference>
<evidence type="ECO:0000259" key="14">
    <source>
        <dbReference type="Pfam" id="PF13087"/>
    </source>
</evidence>
<evidence type="ECO:0000256" key="3">
    <source>
        <dbReference type="ARBA" id="ARBA00012552"/>
    </source>
</evidence>
<dbReference type="InterPro" id="IPR049079">
    <property type="entry name" value="Mov-10_helical"/>
</dbReference>
<feature type="region of interest" description="Disordered" evidence="12">
    <location>
        <begin position="1117"/>
        <end position="1136"/>
    </location>
</feature>
<feature type="domain" description="S1-like RNA binding" evidence="15">
    <location>
        <begin position="209"/>
        <end position="259"/>
    </location>
</feature>
<dbReference type="OrthoDB" id="6513042at2759"/>
<dbReference type="GO" id="GO:0003723">
    <property type="term" value="F:RNA binding"/>
    <property type="evidence" value="ECO:0007669"/>
    <property type="project" value="UniProtKB-KW"/>
</dbReference>
<dbReference type="Pfam" id="PF13087">
    <property type="entry name" value="AAA_12"/>
    <property type="match status" value="1"/>
</dbReference>
<dbReference type="Pfam" id="PF14444">
    <property type="entry name" value="S1-like"/>
    <property type="match status" value="1"/>
</dbReference>
<accession>A0A8B6EYW6</accession>
<evidence type="ECO:0000259" key="15">
    <source>
        <dbReference type="Pfam" id="PF14444"/>
    </source>
</evidence>
<dbReference type="InterPro" id="IPR025223">
    <property type="entry name" value="S1-like_RNA-bd_dom"/>
</dbReference>
<dbReference type="EC" id="3.6.4.13" evidence="3"/>
<gene>
    <name evidence="18" type="ORF">MGAL_10B076857</name>
</gene>
<dbReference type="InterPro" id="IPR027417">
    <property type="entry name" value="P-loop_NTPase"/>
</dbReference>
<evidence type="ECO:0000256" key="9">
    <source>
        <dbReference type="ARBA" id="ARBA00022884"/>
    </source>
</evidence>
<dbReference type="InterPro" id="IPR049080">
    <property type="entry name" value="MOV-10-like_beta-barrel"/>
</dbReference>
<dbReference type="InterPro" id="IPR047187">
    <property type="entry name" value="SF1_C_Upf1"/>
</dbReference>
<keyword evidence="10" id="KW-0943">RNA-mediated gene silencing</keyword>
<feature type="domain" description="DNA2/NAM7 helicase helicase" evidence="13">
    <location>
        <begin position="674"/>
        <end position="760"/>
    </location>
</feature>
<dbReference type="InterPro" id="IPR041679">
    <property type="entry name" value="DNA2/NAM7-like_C"/>
</dbReference>
<protein>
    <recommendedName>
        <fullName evidence="3">RNA helicase</fullName>
        <ecNumber evidence="3">3.6.4.13</ecNumber>
    </recommendedName>
</protein>
<dbReference type="CDD" id="cd18808">
    <property type="entry name" value="SF1_C_Upf1"/>
    <property type="match status" value="1"/>
</dbReference>
<organism evidence="18 19">
    <name type="scientific">Mytilus galloprovincialis</name>
    <name type="common">Mediterranean mussel</name>
    <dbReference type="NCBI Taxonomy" id="29158"/>
    <lineage>
        <taxon>Eukaryota</taxon>
        <taxon>Metazoa</taxon>
        <taxon>Spiralia</taxon>
        <taxon>Lophotrochozoa</taxon>
        <taxon>Mollusca</taxon>
        <taxon>Bivalvia</taxon>
        <taxon>Autobranchia</taxon>
        <taxon>Pteriomorphia</taxon>
        <taxon>Mytilida</taxon>
        <taxon>Mytiloidea</taxon>
        <taxon>Mytilidae</taxon>
        <taxon>Mytilinae</taxon>
        <taxon>Mytilus</taxon>
    </lineage>
</organism>
<dbReference type="Pfam" id="PF21635">
    <property type="entry name" value="Mov-10_helical"/>
    <property type="match status" value="1"/>
</dbReference>
<keyword evidence="4" id="KW-0963">Cytoplasm</keyword>
<evidence type="ECO:0000256" key="2">
    <source>
        <dbReference type="ARBA" id="ARBA00005601"/>
    </source>
</evidence>
<dbReference type="Pfam" id="PF21634">
    <property type="entry name" value="MOV-10_beta-barrel"/>
    <property type="match status" value="1"/>
</dbReference>
<keyword evidence="19" id="KW-1185">Reference proteome</keyword>
<evidence type="ECO:0000256" key="12">
    <source>
        <dbReference type="SAM" id="MobiDB-lite"/>
    </source>
</evidence>
<evidence type="ECO:0000259" key="17">
    <source>
        <dbReference type="Pfam" id="PF21635"/>
    </source>
</evidence>
<dbReference type="Pfam" id="PF13086">
    <property type="entry name" value="AAA_11"/>
    <property type="match status" value="2"/>
</dbReference>
<keyword evidence="8" id="KW-0067">ATP-binding</keyword>
<evidence type="ECO:0000256" key="11">
    <source>
        <dbReference type="ARBA" id="ARBA00047984"/>
    </source>
</evidence>
<proteinExistence type="inferred from homology"/>
<dbReference type="GO" id="GO:0016787">
    <property type="term" value="F:hydrolase activity"/>
    <property type="evidence" value="ECO:0007669"/>
    <property type="project" value="UniProtKB-KW"/>
</dbReference>
<evidence type="ECO:0000259" key="13">
    <source>
        <dbReference type="Pfam" id="PF13086"/>
    </source>
</evidence>
<feature type="domain" description="DNA2/NAM7 helicase helicase" evidence="13">
    <location>
        <begin position="785"/>
        <end position="855"/>
    </location>
</feature>
<evidence type="ECO:0000259" key="16">
    <source>
        <dbReference type="Pfam" id="PF21634"/>
    </source>
</evidence>
<feature type="domain" description="Helicase MOV-10 helical" evidence="17">
    <location>
        <begin position="491"/>
        <end position="524"/>
    </location>
</feature>
<comment type="similarity">
    <text evidence="2">Belongs to the DNA2/NAM7 helicase family. SDE3 subfamily.</text>
</comment>
<keyword evidence="9" id="KW-0694">RNA-binding</keyword>
<dbReference type="AlphaFoldDB" id="A0A8B6EYW6"/>
<evidence type="ECO:0000256" key="7">
    <source>
        <dbReference type="ARBA" id="ARBA00022806"/>
    </source>
</evidence>
<dbReference type="Gene3D" id="3.40.50.300">
    <property type="entry name" value="P-loop containing nucleotide triphosphate hydrolases"/>
    <property type="match status" value="2"/>
</dbReference>
<feature type="domain" description="DNA2/NAM7 helicase-like C-terminal" evidence="14">
    <location>
        <begin position="883"/>
        <end position="1078"/>
    </location>
</feature>
<comment type="catalytic activity">
    <reaction evidence="11">
        <text>ATP + H2O = ADP + phosphate + H(+)</text>
        <dbReference type="Rhea" id="RHEA:13065"/>
        <dbReference type="ChEBI" id="CHEBI:15377"/>
        <dbReference type="ChEBI" id="CHEBI:15378"/>
        <dbReference type="ChEBI" id="CHEBI:30616"/>
        <dbReference type="ChEBI" id="CHEBI:43474"/>
        <dbReference type="ChEBI" id="CHEBI:456216"/>
        <dbReference type="EC" id="3.6.4.13"/>
    </reaction>
</comment>
<dbReference type="GO" id="GO:0036464">
    <property type="term" value="C:cytoplasmic ribonucleoprotein granule"/>
    <property type="evidence" value="ECO:0007669"/>
    <property type="project" value="UniProtKB-SubCell"/>
</dbReference>
<dbReference type="CDD" id="cd18078">
    <property type="entry name" value="DEXXQc_Mov10L1"/>
    <property type="match status" value="1"/>
</dbReference>
<evidence type="ECO:0000256" key="4">
    <source>
        <dbReference type="ARBA" id="ARBA00022490"/>
    </source>
</evidence>
<evidence type="ECO:0000313" key="18">
    <source>
        <dbReference type="EMBL" id="VDI42169.1"/>
    </source>
</evidence>
<evidence type="ECO:0000256" key="10">
    <source>
        <dbReference type="ARBA" id="ARBA00023158"/>
    </source>
</evidence>
<evidence type="ECO:0000256" key="6">
    <source>
        <dbReference type="ARBA" id="ARBA00022801"/>
    </source>
</evidence>
<evidence type="ECO:0000313" key="19">
    <source>
        <dbReference type="Proteomes" id="UP000596742"/>
    </source>
</evidence>
<dbReference type="Proteomes" id="UP000596742">
    <property type="component" value="Unassembled WGS sequence"/>
</dbReference>
<sequence>MFSALSKLVSFIYQPEDEDSNDEEDVDKNEVPANGSSHLTPDAILQKQNSDSYKNLTGKVTHVFEKHGLINGEIYFSFDKVIDNVSVKVGDPVDVVARQQNSCGVWTTDQVSIIQERWDDNDFEGDNDLDVYKNQSEKSSQDGIVGKITRFDGEQGLINDYVSFEVCQLIDDFKPYVGDYVKADYASDGSVMQIANIQPLRCIEKESKITAFQVDHGYIDSEIFFYPEVCVNGYRPRKWDKVVVKAVESAQGKCNWRAVSVKPVNVPLSQSLSAKFLPSPTRQSFVEELTKDKHGIYISGQTDIKNVKFGQEKKLTIWIQNKGTSPQILRKCHIPSETSQFSVGSVKFLQEYSAMMKSGNSLIKDESVTIFPAMSVYVNITFNARAHGHEKQLLVIVFDGFKIGRYLTAEVIDPYMSMVNHTGSYTGTRSEAFNRYKTSSRSAETWRIAGERPSQNSKFAKRKFLPNKLKQYPVPTPLRECIMENDCIEDNYPVLTEEVTFENYTQKFDTLIHLEEIQMEIDIREFDLERVCMRRIGEYLGLKVPGLAEGRPSVLIGDRVMLTDPGDPDGPCYEGCVHELLKDEVLMKFNKTFQDYYTGKDYDVMFTFNRAPVRRCHQSAEFAVQLGENVLFPTVLMPKMSQLRSLSQSATVTPLHTSPSKSQQKRINYYNKSLNVRQRAAVTRILEGQCRPVPYILFGPPGTGKTVTVVESILQILHKIPFSRVLACTPSNSAADLIAERIHESGLVKTTDMVRLNARNRNLEVISECLKPYCLNGDDLDTASHYRIVVCTCVSAGVLYSLGIKAGHFTHVIIDEAGQATEPECLISICLIGDETGQIVLAGDPMQLGAVLRSKYSKEYGLELSLLERLMSRPLYDRNEAIFADHGCYDPLLVTKLVDNYRSHPSILGLPSELFYHGELLVKADHHLTHRLCNWSMLPTKHIPVIFHGVRGTDLREGNSPSWFNPVETVQVIRYLQGILNDPDVKVEPEDIGIITPYRKQVEKIRLLIDKLGMASIKIGSVEEFQGQERQVIIISTVRSSEKMIGFDKKHTLGFLSNPKRFNVAITRAQSLLIIIGNPYVLVQDEYWQSLIQYCIDHGGYTGCSIPGYEGLEEEVEVPNEEGTTSSNISGLGEPG</sequence>
<dbReference type="PANTHER" id="PTHR45418">
    <property type="entry name" value="CANCER/TESTIS ANTIGEN 55"/>
    <property type="match status" value="1"/>
</dbReference>
<feature type="domain" description="Helicase MOV-10-like beta-barrel" evidence="16">
    <location>
        <begin position="527"/>
        <end position="606"/>
    </location>
</feature>
<dbReference type="EMBL" id="UYJE01005986">
    <property type="protein sequence ID" value="VDI42169.1"/>
    <property type="molecule type" value="Genomic_DNA"/>
</dbReference>